<feature type="region of interest" description="Disordered" evidence="1">
    <location>
        <begin position="1"/>
        <end position="73"/>
    </location>
</feature>
<protein>
    <submittedName>
        <fullName evidence="2">Uncharacterized protein</fullName>
    </submittedName>
</protein>
<organism evidence="2 3">
    <name type="scientific">Daphnia pulex</name>
    <name type="common">Water flea</name>
    <dbReference type="NCBI Taxonomy" id="6669"/>
    <lineage>
        <taxon>Eukaryota</taxon>
        <taxon>Metazoa</taxon>
        <taxon>Ecdysozoa</taxon>
        <taxon>Arthropoda</taxon>
        <taxon>Crustacea</taxon>
        <taxon>Branchiopoda</taxon>
        <taxon>Diplostraca</taxon>
        <taxon>Cladocera</taxon>
        <taxon>Anomopoda</taxon>
        <taxon>Daphniidae</taxon>
        <taxon>Daphnia</taxon>
    </lineage>
</organism>
<dbReference type="InParanoid" id="E9HLK6"/>
<dbReference type="AlphaFoldDB" id="E9HLK6"/>
<accession>E9HLK6</accession>
<feature type="compositionally biased region" description="Basic and acidic residues" evidence="1">
    <location>
        <begin position="1"/>
        <end position="17"/>
    </location>
</feature>
<gene>
    <name evidence="2" type="ORF">DAPPUDRAFT_115496</name>
</gene>
<dbReference type="KEGG" id="dpx:DAPPUDRAFT_115496"/>
<name>E9HLK6_DAPPU</name>
<evidence type="ECO:0000313" key="2">
    <source>
        <dbReference type="EMBL" id="EFX67400.1"/>
    </source>
</evidence>
<evidence type="ECO:0000256" key="1">
    <source>
        <dbReference type="SAM" id="MobiDB-lite"/>
    </source>
</evidence>
<proteinExistence type="predicted"/>
<dbReference type="HOGENOM" id="CLU_2148331_0_0_1"/>
<evidence type="ECO:0000313" key="3">
    <source>
        <dbReference type="Proteomes" id="UP000000305"/>
    </source>
</evidence>
<keyword evidence="3" id="KW-1185">Reference proteome</keyword>
<sequence>MSKEELAVDIRESEKSVLKNRKKQHKKFKRLGFNGLTSDSQQKERADPIPILRHMNPPATAKDPVEKADEESDTLNTYDRKYFTGWDFNLKCVDEELSVEEKQRIFRKNIAQ</sequence>
<reference evidence="2 3" key="1">
    <citation type="journal article" date="2011" name="Science">
        <title>The ecoresponsive genome of Daphnia pulex.</title>
        <authorList>
            <person name="Colbourne J.K."/>
            <person name="Pfrender M.E."/>
            <person name="Gilbert D."/>
            <person name="Thomas W.K."/>
            <person name="Tucker A."/>
            <person name="Oakley T.H."/>
            <person name="Tokishita S."/>
            <person name="Aerts A."/>
            <person name="Arnold G.J."/>
            <person name="Basu M.K."/>
            <person name="Bauer D.J."/>
            <person name="Caceres C.E."/>
            <person name="Carmel L."/>
            <person name="Casola C."/>
            <person name="Choi J.H."/>
            <person name="Detter J.C."/>
            <person name="Dong Q."/>
            <person name="Dusheyko S."/>
            <person name="Eads B.D."/>
            <person name="Frohlich T."/>
            <person name="Geiler-Samerotte K.A."/>
            <person name="Gerlach D."/>
            <person name="Hatcher P."/>
            <person name="Jogdeo S."/>
            <person name="Krijgsveld J."/>
            <person name="Kriventseva E.V."/>
            <person name="Kultz D."/>
            <person name="Laforsch C."/>
            <person name="Lindquist E."/>
            <person name="Lopez J."/>
            <person name="Manak J.R."/>
            <person name="Muller J."/>
            <person name="Pangilinan J."/>
            <person name="Patwardhan R.P."/>
            <person name="Pitluck S."/>
            <person name="Pritham E.J."/>
            <person name="Rechtsteiner A."/>
            <person name="Rho M."/>
            <person name="Rogozin I.B."/>
            <person name="Sakarya O."/>
            <person name="Salamov A."/>
            <person name="Schaack S."/>
            <person name="Shapiro H."/>
            <person name="Shiga Y."/>
            <person name="Skalitzky C."/>
            <person name="Smith Z."/>
            <person name="Souvorov A."/>
            <person name="Sung W."/>
            <person name="Tang Z."/>
            <person name="Tsuchiya D."/>
            <person name="Tu H."/>
            <person name="Vos H."/>
            <person name="Wang M."/>
            <person name="Wolf Y.I."/>
            <person name="Yamagata H."/>
            <person name="Yamada T."/>
            <person name="Ye Y."/>
            <person name="Shaw J.R."/>
            <person name="Andrews J."/>
            <person name="Crease T.J."/>
            <person name="Tang H."/>
            <person name="Lucas S.M."/>
            <person name="Robertson H.M."/>
            <person name="Bork P."/>
            <person name="Koonin E.V."/>
            <person name="Zdobnov E.M."/>
            <person name="Grigoriev I.V."/>
            <person name="Lynch M."/>
            <person name="Boore J.L."/>
        </authorList>
    </citation>
    <scope>NUCLEOTIDE SEQUENCE [LARGE SCALE GENOMIC DNA]</scope>
</reference>
<dbReference type="EMBL" id="GL732679">
    <property type="protein sequence ID" value="EFX67400.1"/>
    <property type="molecule type" value="Genomic_DNA"/>
</dbReference>
<feature type="compositionally biased region" description="Basic residues" evidence="1">
    <location>
        <begin position="18"/>
        <end position="30"/>
    </location>
</feature>
<dbReference type="Proteomes" id="UP000000305">
    <property type="component" value="Unassembled WGS sequence"/>
</dbReference>